<accession>A0ABS3CTS0</accession>
<sequence length="63" mass="7294">MFLTVERLSAMFNKIMERIIARQNARIQREAEALSAAQTALKSAQMERDRAIRAKHKLTAMFE</sequence>
<dbReference type="Proteomes" id="UP000663992">
    <property type="component" value="Unassembled WGS sequence"/>
</dbReference>
<keyword evidence="1" id="KW-0175">Coiled coil</keyword>
<feature type="coiled-coil region" evidence="1">
    <location>
        <begin position="27"/>
        <end position="54"/>
    </location>
</feature>
<evidence type="ECO:0000256" key="1">
    <source>
        <dbReference type="SAM" id="Coils"/>
    </source>
</evidence>
<proteinExistence type="predicted"/>
<dbReference type="EMBL" id="JAFKCS010000010">
    <property type="protein sequence ID" value="MBN7820517.1"/>
    <property type="molecule type" value="Genomic_DNA"/>
</dbReference>
<organism evidence="2 3">
    <name type="scientific">Bowmanella yangjiangensis</name>
    <dbReference type="NCBI Taxonomy" id="2811230"/>
    <lineage>
        <taxon>Bacteria</taxon>
        <taxon>Pseudomonadati</taxon>
        <taxon>Pseudomonadota</taxon>
        <taxon>Gammaproteobacteria</taxon>
        <taxon>Alteromonadales</taxon>
        <taxon>Alteromonadaceae</taxon>
        <taxon>Bowmanella</taxon>
    </lineage>
</organism>
<protein>
    <submittedName>
        <fullName evidence="2">Uncharacterized protein</fullName>
    </submittedName>
</protein>
<reference evidence="2 3" key="1">
    <citation type="submission" date="2021-03" db="EMBL/GenBank/DDBJ databases">
        <title>novel species isolated from a fishpond in China.</title>
        <authorList>
            <person name="Lu H."/>
            <person name="Cai Z."/>
        </authorList>
    </citation>
    <scope>NUCLEOTIDE SEQUENCE [LARGE SCALE GENOMIC DNA]</scope>
    <source>
        <strain evidence="2 3">Y57</strain>
    </source>
</reference>
<comment type="caution">
    <text evidence="2">The sequence shown here is derived from an EMBL/GenBank/DDBJ whole genome shotgun (WGS) entry which is preliminary data.</text>
</comment>
<gene>
    <name evidence="2" type="ORF">J0A65_11615</name>
</gene>
<evidence type="ECO:0000313" key="3">
    <source>
        <dbReference type="Proteomes" id="UP000663992"/>
    </source>
</evidence>
<keyword evidence="3" id="KW-1185">Reference proteome</keyword>
<dbReference type="RefSeq" id="WP_206594356.1">
    <property type="nucleotide sequence ID" value="NZ_JAFKCS010000010.1"/>
</dbReference>
<name>A0ABS3CTS0_9ALTE</name>
<evidence type="ECO:0000313" key="2">
    <source>
        <dbReference type="EMBL" id="MBN7820517.1"/>
    </source>
</evidence>